<keyword evidence="2" id="KW-1185">Reference proteome</keyword>
<protein>
    <submittedName>
        <fullName evidence="1">12592_t:CDS:1</fullName>
    </submittedName>
</protein>
<sequence length="61" mass="7212">WCSSRVWKHYNQADQNQITSTDLKTIVDAEVRENQISPYITKVKFLNLIKIESISYHKTKT</sequence>
<organism evidence="1 2">
    <name type="scientific">Gigaspora margarita</name>
    <dbReference type="NCBI Taxonomy" id="4874"/>
    <lineage>
        <taxon>Eukaryota</taxon>
        <taxon>Fungi</taxon>
        <taxon>Fungi incertae sedis</taxon>
        <taxon>Mucoromycota</taxon>
        <taxon>Glomeromycotina</taxon>
        <taxon>Glomeromycetes</taxon>
        <taxon>Diversisporales</taxon>
        <taxon>Gigasporaceae</taxon>
        <taxon>Gigaspora</taxon>
    </lineage>
</organism>
<feature type="non-terminal residue" evidence="1">
    <location>
        <position position="61"/>
    </location>
</feature>
<comment type="caution">
    <text evidence="1">The sequence shown here is derived from an EMBL/GenBank/DDBJ whole genome shotgun (WGS) entry which is preliminary data.</text>
</comment>
<accession>A0ABN7WK23</accession>
<feature type="non-terminal residue" evidence="1">
    <location>
        <position position="1"/>
    </location>
</feature>
<name>A0ABN7WK23_GIGMA</name>
<evidence type="ECO:0000313" key="2">
    <source>
        <dbReference type="Proteomes" id="UP000789901"/>
    </source>
</evidence>
<proteinExistence type="predicted"/>
<dbReference type="Proteomes" id="UP000789901">
    <property type="component" value="Unassembled WGS sequence"/>
</dbReference>
<dbReference type="EMBL" id="CAJVQB010048281">
    <property type="protein sequence ID" value="CAG8833905.1"/>
    <property type="molecule type" value="Genomic_DNA"/>
</dbReference>
<reference evidence="1 2" key="1">
    <citation type="submission" date="2021-06" db="EMBL/GenBank/DDBJ databases">
        <authorList>
            <person name="Kallberg Y."/>
            <person name="Tangrot J."/>
            <person name="Rosling A."/>
        </authorList>
    </citation>
    <scope>NUCLEOTIDE SEQUENCE [LARGE SCALE GENOMIC DNA]</scope>
    <source>
        <strain evidence="1 2">120-4 pot B 10/14</strain>
    </source>
</reference>
<evidence type="ECO:0000313" key="1">
    <source>
        <dbReference type="EMBL" id="CAG8833905.1"/>
    </source>
</evidence>
<gene>
    <name evidence="1" type="ORF">GMARGA_LOCUS31782</name>
</gene>